<evidence type="ECO:0000313" key="5">
    <source>
        <dbReference type="Proteomes" id="UP001162889"/>
    </source>
</evidence>
<dbReference type="EMBL" id="JALJZU010000004">
    <property type="protein sequence ID" value="MCP2008655.1"/>
    <property type="molecule type" value="Genomic_DNA"/>
</dbReference>
<dbReference type="AlphaFoldDB" id="A0AA41L2P1"/>
<keyword evidence="5" id="KW-1185">Reference proteome</keyword>
<evidence type="ECO:0000313" key="4">
    <source>
        <dbReference type="Proteomes" id="UP001155901"/>
    </source>
</evidence>
<gene>
    <name evidence="2" type="ORF">KVP70_06780</name>
    <name evidence="3" type="ORF">L1274_002363</name>
</gene>
<protein>
    <recommendedName>
        <fullName evidence="6">Sel1 repeat family protein</fullName>
    </recommendedName>
</protein>
<feature type="region of interest" description="Disordered" evidence="1">
    <location>
        <begin position="29"/>
        <end position="50"/>
    </location>
</feature>
<sequence>MNKLFFIALIPLTIGGGYYLLGGEPRPSNTPIGGPGSPPAKATAQTPTKEGAGPVMRAWGYSPFGTASPSTVPDAKTLATERMEKMRKMGVGTPEKYFYMPLKVLKELGKTGDPFALLQLGQQYWDEGAMLEQDPDYDFKENPKSLALRYTNEAFLAGYNRAALILANRLSQENPTEAYAWALVSQESGDKDANKVLLSTAPQLDLPQIQQAQLIAMNKNLELSKLWAIKLYPSASHSQ</sequence>
<dbReference type="Proteomes" id="UP001162889">
    <property type="component" value="Unassembled WGS sequence"/>
</dbReference>
<dbReference type="EMBL" id="JAHTGR010000003">
    <property type="protein sequence ID" value="MBV6320634.1"/>
    <property type="molecule type" value="Genomic_DNA"/>
</dbReference>
<evidence type="ECO:0000313" key="2">
    <source>
        <dbReference type="EMBL" id="MBV6320634.1"/>
    </source>
</evidence>
<accession>A0AA41L2P1</accession>
<reference evidence="3" key="2">
    <citation type="submission" date="2022-03" db="EMBL/GenBank/DDBJ databases">
        <title>Genome Encyclopedia of Bacteria and Archaea VI: Functional Genomics of Type Strains.</title>
        <authorList>
            <person name="Whitman W."/>
        </authorList>
    </citation>
    <scope>NUCLEOTIDE SEQUENCE</scope>
    <source>
        <strain evidence="3">HSC-15S17</strain>
    </source>
</reference>
<evidence type="ECO:0008006" key="6">
    <source>
        <dbReference type="Google" id="ProtNLM"/>
    </source>
</evidence>
<evidence type="ECO:0000313" key="3">
    <source>
        <dbReference type="EMBL" id="MCP2008655.1"/>
    </source>
</evidence>
<comment type="caution">
    <text evidence="2">The sequence shown here is derived from an EMBL/GenBank/DDBJ whole genome shotgun (WGS) entry which is preliminary data.</text>
</comment>
<proteinExistence type="predicted"/>
<dbReference type="RefSeq" id="WP_217941395.1">
    <property type="nucleotide sequence ID" value="NZ_JAHTGR010000003.1"/>
</dbReference>
<evidence type="ECO:0000256" key="1">
    <source>
        <dbReference type="SAM" id="MobiDB-lite"/>
    </source>
</evidence>
<dbReference type="Proteomes" id="UP001155901">
    <property type="component" value="Unassembled WGS sequence"/>
</dbReference>
<reference evidence="2" key="1">
    <citation type="submission" date="2021-07" db="EMBL/GenBank/DDBJ databases">
        <title>Characterization of violacein-producing bacteria and related species.</title>
        <authorList>
            <person name="Wilson H.S."/>
            <person name="De Leon M.E."/>
        </authorList>
    </citation>
    <scope>NUCLEOTIDE SEQUENCE</scope>
    <source>
        <strain evidence="2">HSC-15S17</strain>
    </source>
</reference>
<name>A0AA41L2P1_9BURK</name>
<organism evidence="2 4">
    <name type="scientific">Duganella violaceipulchra</name>
    <dbReference type="NCBI Taxonomy" id="2849652"/>
    <lineage>
        <taxon>Bacteria</taxon>
        <taxon>Pseudomonadati</taxon>
        <taxon>Pseudomonadota</taxon>
        <taxon>Betaproteobacteria</taxon>
        <taxon>Burkholderiales</taxon>
        <taxon>Oxalobacteraceae</taxon>
        <taxon>Telluria group</taxon>
        <taxon>Duganella</taxon>
    </lineage>
</organism>